<name>A0A4R3LW44_9BURK</name>
<dbReference type="InterPro" id="IPR037401">
    <property type="entry name" value="SnoaL-like"/>
</dbReference>
<evidence type="ECO:0000313" key="3">
    <source>
        <dbReference type="Proteomes" id="UP000295525"/>
    </source>
</evidence>
<comment type="caution">
    <text evidence="2">The sequence shown here is derived from an EMBL/GenBank/DDBJ whole genome shotgun (WGS) entry which is preliminary data.</text>
</comment>
<protein>
    <submittedName>
        <fullName evidence="2">Ketosteroid isomerase-like protein</fullName>
    </submittedName>
</protein>
<dbReference type="InterPro" id="IPR032710">
    <property type="entry name" value="NTF2-like_dom_sf"/>
</dbReference>
<dbReference type="SUPFAM" id="SSF54427">
    <property type="entry name" value="NTF2-like"/>
    <property type="match status" value="1"/>
</dbReference>
<keyword evidence="2" id="KW-0413">Isomerase</keyword>
<evidence type="ECO:0000259" key="1">
    <source>
        <dbReference type="Pfam" id="PF12680"/>
    </source>
</evidence>
<dbReference type="OrthoDB" id="13610at2"/>
<dbReference type="Pfam" id="PF12680">
    <property type="entry name" value="SnoaL_2"/>
    <property type="match status" value="1"/>
</dbReference>
<accession>A0A4R3LW44</accession>
<dbReference type="Proteomes" id="UP000295525">
    <property type="component" value="Unassembled WGS sequence"/>
</dbReference>
<dbReference type="Gene3D" id="3.10.450.50">
    <property type="match status" value="1"/>
</dbReference>
<feature type="domain" description="SnoaL-like" evidence="1">
    <location>
        <begin position="12"/>
        <end position="115"/>
    </location>
</feature>
<reference evidence="2 3" key="1">
    <citation type="submission" date="2019-03" db="EMBL/GenBank/DDBJ databases">
        <title>Genomic Encyclopedia of Type Strains, Phase IV (KMG-IV): sequencing the most valuable type-strain genomes for metagenomic binning, comparative biology and taxonomic classification.</title>
        <authorList>
            <person name="Goeker M."/>
        </authorList>
    </citation>
    <scope>NUCLEOTIDE SEQUENCE [LARGE SCALE GENOMIC DNA]</scope>
    <source>
        <strain evidence="2 3">DSM 24591</strain>
    </source>
</reference>
<keyword evidence="3" id="KW-1185">Reference proteome</keyword>
<dbReference type="EMBL" id="SMAJ01000011">
    <property type="protein sequence ID" value="TCT04794.1"/>
    <property type="molecule type" value="Genomic_DNA"/>
</dbReference>
<dbReference type="AlphaFoldDB" id="A0A4R3LW44"/>
<sequence length="130" mass="14564">MSDETLTRVLETFGAAWNRHDIDGLMACMHDRCVFEGVGGSEVYGTRYEGMDAVRKAFESAWLTIPDAQWRNPKIWVKGDQGVMESTFTGTAADGAHIEANMVDLIVFRDGKILRKNAFRKNRPPIQAKA</sequence>
<evidence type="ECO:0000313" key="2">
    <source>
        <dbReference type="EMBL" id="TCT04794.1"/>
    </source>
</evidence>
<dbReference type="GO" id="GO:0016853">
    <property type="term" value="F:isomerase activity"/>
    <property type="evidence" value="ECO:0007669"/>
    <property type="project" value="UniProtKB-KW"/>
</dbReference>
<proteinExistence type="predicted"/>
<gene>
    <name evidence="2" type="ORF">EDC26_1119</name>
</gene>
<dbReference type="RefSeq" id="WP_132583524.1">
    <property type="nucleotide sequence ID" value="NZ_SMAJ01000011.1"/>
</dbReference>
<organism evidence="2 3">
    <name type="scientific">Paralcaligenes ureilyticus</name>
    <dbReference type="NCBI Taxonomy" id="627131"/>
    <lineage>
        <taxon>Bacteria</taxon>
        <taxon>Pseudomonadati</taxon>
        <taxon>Pseudomonadota</taxon>
        <taxon>Betaproteobacteria</taxon>
        <taxon>Burkholderiales</taxon>
        <taxon>Alcaligenaceae</taxon>
        <taxon>Paralcaligenes</taxon>
    </lineage>
</organism>